<accession>A0ACB5TVC7</accession>
<dbReference type="Proteomes" id="UP001165064">
    <property type="component" value="Unassembled WGS sequence"/>
</dbReference>
<proteinExistence type="predicted"/>
<keyword evidence="2" id="KW-1185">Reference proteome</keyword>
<evidence type="ECO:0000313" key="2">
    <source>
        <dbReference type="Proteomes" id="UP001165064"/>
    </source>
</evidence>
<reference evidence="1" key="1">
    <citation type="submission" date="2023-04" db="EMBL/GenBank/DDBJ databases">
        <title>Ambrosiozyma monospora NBRC 10751.</title>
        <authorList>
            <person name="Ichikawa N."/>
            <person name="Sato H."/>
            <person name="Tonouchi N."/>
        </authorList>
    </citation>
    <scope>NUCLEOTIDE SEQUENCE</scope>
    <source>
        <strain evidence="1">NBRC 10751</strain>
    </source>
</reference>
<evidence type="ECO:0000313" key="1">
    <source>
        <dbReference type="EMBL" id="GME95383.1"/>
    </source>
</evidence>
<dbReference type="EMBL" id="BSXS01009375">
    <property type="protein sequence ID" value="GME95383.1"/>
    <property type="molecule type" value="Genomic_DNA"/>
</dbReference>
<comment type="caution">
    <text evidence="1">The sequence shown here is derived from an EMBL/GenBank/DDBJ whole genome shotgun (WGS) entry which is preliminary data.</text>
</comment>
<gene>
    <name evidence="1" type="ORF">Amon02_000977100</name>
</gene>
<protein>
    <submittedName>
        <fullName evidence="1">Unnamed protein product</fullName>
    </submittedName>
</protein>
<organism evidence="1 2">
    <name type="scientific">Ambrosiozyma monospora</name>
    <name type="common">Yeast</name>
    <name type="synonym">Endomycopsis monosporus</name>
    <dbReference type="NCBI Taxonomy" id="43982"/>
    <lineage>
        <taxon>Eukaryota</taxon>
        <taxon>Fungi</taxon>
        <taxon>Dikarya</taxon>
        <taxon>Ascomycota</taxon>
        <taxon>Saccharomycotina</taxon>
        <taxon>Pichiomycetes</taxon>
        <taxon>Pichiales</taxon>
        <taxon>Pichiaceae</taxon>
        <taxon>Ambrosiozyma</taxon>
    </lineage>
</organism>
<sequence>MSCVDTFKELSSSTVRLSFPNYMFGRRKIMKQLESKLNNTKSIKSVVLKGAPGSGKSRIIREFQATAIKRRFLFAKWNAHSYKQVGSIFEGFELIISQIIQQILAGNKHELANWRTTMYSFVKADMSILFPHIPELRTLLGSKYSYIKSKKIHSHSSSVHADVTKKTS</sequence>
<name>A0ACB5TVC7_AMBMO</name>